<evidence type="ECO:0000313" key="2">
    <source>
        <dbReference type="EnsemblPlants" id="OPUNC03G15140.1"/>
    </source>
</evidence>
<keyword evidence="3" id="KW-1185">Reference proteome</keyword>
<evidence type="ECO:0000313" key="3">
    <source>
        <dbReference type="Proteomes" id="UP000026962"/>
    </source>
</evidence>
<dbReference type="Proteomes" id="UP000026962">
    <property type="component" value="Chromosome 3"/>
</dbReference>
<protein>
    <submittedName>
        <fullName evidence="2">Uncharacterized protein</fullName>
    </submittedName>
</protein>
<organism evidence="2">
    <name type="scientific">Oryza punctata</name>
    <name type="common">Red rice</name>
    <dbReference type="NCBI Taxonomy" id="4537"/>
    <lineage>
        <taxon>Eukaryota</taxon>
        <taxon>Viridiplantae</taxon>
        <taxon>Streptophyta</taxon>
        <taxon>Embryophyta</taxon>
        <taxon>Tracheophyta</taxon>
        <taxon>Spermatophyta</taxon>
        <taxon>Magnoliopsida</taxon>
        <taxon>Liliopsida</taxon>
        <taxon>Poales</taxon>
        <taxon>Poaceae</taxon>
        <taxon>BOP clade</taxon>
        <taxon>Oryzoideae</taxon>
        <taxon>Oryzeae</taxon>
        <taxon>Oryzinae</taxon>
        <taxon>Oryza</taxon>
    </lineage>
</organism>
<dbReference type="Gramene" id="OPUNC03G15140.1">
    <property type="protein sequence ID" value="OPUNC03G15140.1"/>
    <property type="gene ID" value="OPUNC03G15140"/>
</dbReference>
<reference evidence="2" key="2">
    <citation type="submission" date="2018-05" db="EMBL/GenBank/DDBJ databases">
        <title>OpunRS2 (Oryza punctata Reference Sequence Version 2).</title>
        <authorList>
            <person name="Zhang J."/>
            <person name="Kudrna D."/>
            <person name="Lee S."/>
            <person name="Talag J."/>
            <person name="Welchert J."/>
            <person name="Wing R.A."/>
        </authorList>
    </citation>
    <scope>NUCLEOTIDE SEQUENCE [LARGE SCALE GENOMIC DNA]</scope>
</reference>
<dbReference type="AlphaFoldDB" id="A0A0E0KD46"/>
<name>A0A0E0KD46_ORYPU</name>
<feature type="region of interest" description="Disordered" evidence="1">
    <location>
        <begin position="1"/>
        <end position="43"/>
    </location>
</feature>
<accession>A0A0E0KD46</accession>
<proteinExistence type="predicted"/>
<sequence length="105" mass="11853">MAALEASGIGGLRQRWLNRRHPRQGASSVSRLRASGHPREEDYEDVQDVLAAEPVEAELQKAKVPPTTHFFITHARNPEWELSKQKSTGKWVASSCDKGELHMFF</sequence>
<dbReference type="HOGENOM" id="CLU_2240968_0_0_1"/>
<reference evidence="2" key="1">
    <citation type="submission" date="2015-04" db="UniProtKB">
        <authorList>
            <consortium name="EnsemblPlants"/>
        </authorList>
    </citation>
    <scope>IDENTIFICATION</scope>
</reference>
<evidence type="ECO:0000256" key="1">
    <source>
        <dbReference type="SAM" id="MobiDB-lite"/>
    </source>
</evidence>
<dbReference type="EnsemblPlants" id="OPUNC03G15140.1">
    <property type="protein sequence ID" value="OPUNC03G15140.1"/>
    <property type="gene ID" value="OPUNC03G15140"/>
</dbReference>